<protein>
    <submittedName>
        <fullName evidence="1">Uncharacterized protein</fullName>
    </submittedName>
</protein>
<organism evidence="1 2">
    <name type="scientific">Thomasclavelia spiroformis</name>
    <dbReference type="NCBI Taxonomy" id="29348"/>
    <lineage>
        <taxon>Bacteria</taxon>
        <taxon>Bacillati</taxon>
        <taxon>Bacillota</taxon>
        <taxon>Erysipelotrichia</taxon>
        <taxon>Erysipelotrichales</taxon>
        <taxon>Coprobacillaceae</taxon>
        <taxon>Thomasclavelia</taxon>
    </lineage>
</organism>
<reference evidence="1 2" key="1">
    <citation type="submission" date="2018-08" db="EMBL/GenBank/DDBJ databases">
        <title>A genome reference for cultivated species of the human gut microbiota.</title>
        <authorList>
            <person name="Zou Y."/>
            <person name="Xue W."/>
            <person name="Luo G."/>
        </authorList>
    </citation>
    <scope>NUCLEOTIDE SEQUENCE [LARGE SCALE GENOMIC DNA]</scope>
    <source>
        <strain evidence="1 2">OM02-6</strain>
    </source>
</reference>
<dbReference type="Proteomes" id="UP000261087">
    <property type="component" value="Unassembled WGS sequence"/>
</dbReference>
<gene>
    <name evidence="1" type="ORF">DXB31_00870</name>
</gene>
<evidence type="ECO:0000313" key="1">
    <source>
        <dbReference type="EMBL" id="RGO13017.1"/>
    </source>
</evidence>
<name>A0A3E5FT24_9FIRM</name>
<proteinExistence type="predicted"/>
<evidence type="ECO:0000313" key="2">
    <source>
        <dbReference type="Proteomes" id="UP000261087"/>
    </source>
</evidence>
<sequence>MTIKNVVSASDADNLKNPVGYRIAGIDILKNSRNIYELSTSNAITNIRELNSDQIKSVNLDALKTKEFYTSNLGWTDLIWNFIDIMSTEIPKLKQ</sequence>
<dbReference type="RefSeq" id="WP_117604437.1">
    <property type="nucleotide sequence ID" value="NZ_CAXVJN010000007.1"/>
</dbReference>
<dbReference type="AlphaFoldDB" id="A0A3E5FT24"/>
<comment type="caution">
    <text evidence="1">The sequence shown here is derived from an EMBL/GenBank/DDBJ whole genome shotgun (WGS) entry which is preliminary data.</text>
</comment>
<dbReference type="EMBL" id="QSVF01000002">
    <property type="protein sequence ID" value="RGO13017.1"/>
    <property type="molecule type" value="Genomic_DNA"/>
</dbReference>
<accession>A0A3E5FT24</accession>